<proteinExistence type="predicted"/>
<dbReference type="AlphaFoldDB" id="A0A2C9URB0"/>
<reference evidence="1" key="1">
    <citation type="submission" date="2016-02" db="EMBL/GenBank/DDBJ databases">
        <title>WGS assembly of Manihot esculenta.</title>
        <authorList>
            <person name="Bredeson J.V."/>
            <person name="Prochnik S.E."/>
            <person name="Lyons J.B."/>
            <person name="Schmutz J."/>
            <person name="Grimwood J."/>
            <person name="Vrebalov J."/>
            <person name="Bart R.S."/>
            <person name="Amuge T."/>
            <person name="Ferguson M.E."/>
            <person name="Green R."/>
            <person name="Putnam N."/>
            <person name="Stites J."/>
            <person name="Rounsley S."/>
            <person name="Rokhsar D.S."/>
        </authorList>
    </citation>
    <scope>NUCLEOTIDE SEQUENCE [LARGE SCALE GENOMIC DNA]</scope>
    <source>
        <tissue evidence="1">Leaf</tissue>
    </source>
</reference>
<protein>
    <submittedName>
        <fullName evidence="1">Uncharacterized protein</fullName>
    </submittedName>
</protein>
<accession>A0A2C9URB0</accession>
<evidence type="ECO:0000313" key="1">
    <source>
        <dbReference type="EMBL" id="OAY33253.1"/>
    </source>
</evidence>
<dbReference type="EMBL" id="CM004399">
    <property type="protein sequence ID" value="OAY33253.1"/>
    <property type="molecule type" value="Genomic_DNA"/>
</dbReference>
<organism evidence="1">
    <name type="scientific">Manihot esculenta</name>
    <name type="common">Cassava</name>
    <name type="synonym">Jatropha manihot</name>
    <dbReference type="NCBI Taxonomy" id="3983"/>
    <lineage>
        <taxon>Eukaryota</taxon>
        <taxon>Viridiplantae</taxon>
        <taxon>Streptophyta</taxon>
        <taxon>Embryophyta</taxon>
        <taxon>Tracheophyta</taxon>
        <taxon>Spermatophyta</taxon>
        <taxon>Magnoliopsida</taxon>
        <taxon>eudicotyledons</taxon>
        <taxon>Gunneridae</taxon>
        <taxon>Pentapetalae</taxon>
        <taxon>rosids</taxon>
        <taxon>fabids</taxon>
        <taxon>Malpighiales</taxon>
        <taxon>Euphorbiaceae</taxon>
        <taxon>Crotonoideae</taxon>
        <taxon>Manihoteae</taxon>
        <taxon>Manihot</taxon>
    </lineage>
</organism>
<sequence>MVIHKGACSNSTQAWVKSSLIRDNSVKLQNLKIQSICFACTPQFQLCG</sequence>
<gene>
    <name evidence="1" type="ORF">MANES_13G080700</name>
</gene>
<name>A0A2C9URB0_MANES</name>